<name>A0ABW3VAN7_9PSEU</name>
<evidence type="ECO:0000256" key="5">
    <source>
        <dbReference type="ARBA" id="ARBA00022692"/>
    </source>
</evidence>
<dbReference type="SUPFAM" id="SSF81345">
    <property type="entry name" value="ABC transporter involved in vitamin B12 uptake, BtuC"/>
    <property type="match status" value="1"/>
</dbReference>
<dbReference type="InterPro" id="IPR037294">
    <property type="entry name" value="ABC_BtuC-like"/>
</dbReference>
<dbReference type="InterPro" id="IPR000522">
    <property type="entry name" value="ABC_transptr_permease_BtuC"/>
</dbReference>
<organism evidence="9 10">
    <name type="scientific">Pseudonocardia benzenivorans</name>
    <dbReference type="NCBI Taxonomy" id="228005"/>
    <lineage>
        <taxon>Bacteria</taxon>
        <taxon>Bacillati</taxon>
        <taxon>Actinomycetota</taxon>
        <taxon>Actinomycetes</taxon>
        <taxon>Pseudonocardiales</taxon>
        <taxon>Pseudonocardiaceae</taxon>
        <taxon>Pseudonocardia</taxon>
    </lineage>
</organism>
<evidence type="ECO:0000256" key="6">
    <source>
        <dbReference type="ARBA" id="ARBA00022989"/>
    </source>
</evidence>
<evidence type="ECO:0000313" key="10">
    <source>
        <dbReference type="Proteomes" id="UP001597182"/>
    </source>
</evidence>
<keyword evidence="7 8" id="KW-0472">Membrane</keyword>
<dbReference type="Gene3D" id="1.10.3470.10">
    <property type="entry name" value="ABC transporter involved in vitamin B12 uptake, BtuC"/>
    <property type="match status" value="1"/>
</dbReference>
<feature type="transmembrane region" description="Helical" evidence="8">
    <location>
        <begin position="85"/>
        <end position="103"/>
    </location>
</feature>
<evidence type="ECO:0000256" key="2">
    <source>
        <dbReference type="ARBA" id="ARBA00007935"/>
    </source>
</evidence>
<keyword evidence="5 8" id="KW-0812">Transmembrane</keyword>
<feature type="transmembrane region" description="Helical" evidence="8">
    <location>
        <begin position="334"/>
        <end position="352"/>
    </location>
</feature>
<dbReference type="Proteomes" id="UP001597182">
    <property type="component" value="Unassembled WGS sequence"/>
</dbReference>
<keyword evidence="3" id="KW-0813">Transport</keyword>
<comment type="similarity">
    <text evidence="2">Belongs to the binding-protein-dependent transport system permease family. FecCD subfamily.</text>
</comment>
<evidence type="ECO:0000256" key="8">
    <source>
        <dbReference type="SAM" id="Phobius"/>
    </source>
</evidence>
<keyword evidence="6 8" id="KW-1133">Transmembrane helix</keyword>
<dbReference type="PANTHER" id="PTHR30472">
    <property type="entry name" value="FERRIC ENTEROBACTIN TRANSPORT SYSTEM PERMEASE PROTEIN"/>
    <property type="match status" value="1"/>
</dbReference>
<comment type="subcellular location">
    <subcellularLocation>
        <location evidence="1">Cell membrane</location>
        <topology evidence="1">Multi-pass membrane protein</topology>
    </subcellularLocation>
</comment>
<feature type="transmembrane region" description="Helical" evidence="8">
    <location>
        <begin position="221"/>
        <end position="246"/>
    </location>
</feature>
<reference evidence="10" key="1">
    <citation type="journal article" date="2019" name="Int. J. Syst. Evol. Microbiol.">
        <title>The Global Catalogue of Microorganisms (GCM) 10K type strain sequencing project: providing services to taxonomists for standard genome sequencing and annotation.</title>
        <authorList>
            <consortium name="The Broad Institute Genomics Platform"/>
            <consortium name="The Broad Institute Genome Sequencing Center for Infectious Disease"/>
            <person name="Wu L."/>
            <person name="Ma J."/>
        </authorList>
    </citation>
    <scope>NUCLEOTIDE SEQUENCE [LARGE SCALE GENOMIC DNA]</scope>
    <source>
        <strain evidence="10">CCUG 49018</strain>
    </source>
</reference>
<dbReference type="EMBL" id="JBHTMB010000006">
    <property type="protein sequence ID" value="MFD1231748.1"/>
    <property type="molecule type" value="Genomic_DNA"/>
</dbReference>
<proteinExistence type="inferred from homology"/>
<keyword evidence="4" id="KW-1003">Cell membrane</keyword>
<accession>A0ABW3VAN7</accession>
<keyword evidence="10" id="KW-1185">Reference proteome</keyword>
<feature type="transmembrane region" description="Helical" evidence="8">
    <location>
        <begin position="115"/>
        <end position="136"/>
    </location>
</feature>
<feature type="transmembrane region" description="Helical" evidence="8">
    <location>
        <begin position="30"/>
        <end position="51"/>
    </location>
</feature>
<dbReference type="RefSeq" id="WP_339121064.1">
    <property type="nucleotide sequence ID" value="NZ_BAABKS010000080.1"/>
</dbReference>
<protein>
    <submittedName>
        <fullName evidence="9">FecCD family ABC transporter permease</fullName>
    </submittedName>
</protein>
<feature type="transmembrane region" description="Helical" evidence="8">
    <location>
        <begin position="267"/>
        <end position="292"/>
    </location>
</feature>
<sequence length="361" mass="37266">MKLLEADDVLIPGRTPVRYRRFSGVWRPRIVLVTLLGLAATLLMLAVNVGLGEYRIGVLDVLRVLLGGGDPGQQFVVLDLRLPRSLTAVFVGAALGLSGAITQTVTRNALASPDVLGITTGASTTAVAVIVLGGSFPLATWLWGTGSLPFAALVGGLLTALVIYALAWRKGVEGNRLILVGVGVGAVAAALTSWLLVIADLNDASKATIWLTGSLNGRDWAQVWPVAATVAVLLPVALALSFGLGAMQLGDDTAGGLGMRVDRQRTLALLVAVTAAAVATASAGPIDFVALVVPQVAMRLVASARPPLLTSAVFGALLLLGSDVVARTVLPTELPVGTVTAALGAPYLMWLLTYGHRRARV</sequence>
<comment type="caution">
    <text evidence="9">The sequence shown here is derived from an EMBL/GenBank/DDBJ whole genome shotgun (WGS) entry which is preliminary data.</text>
</comment>
<evidence type="ECO:0000256" key="7">
    <source>
        <dbReference type="ARBA" id="ARBA00023136"/>
    </source>
</evidence>
<dbReference type="CDD" id="cd06550">
    <property type="entry name" value="TM_ABC_iron-siderophores_like"/>
    <property type="match status" value="1"/>
</dbReference>
<evidence type="ECO:0000256" key="3">
    <source>
        <dbReference type="ARBA" id="ARBA00022448"/>
    </source>
</evidence>
<dbReference type="Pfam" id="PF01032">
    <property type="entry name" value="FecCD"/>
    <property type="match status" value="1"/>
</dbReference>
<feature type="transmembrane region" description="Helical" evidence="8">
    <location>
        <begin position="148"/>
        <end position="166"/>
    </location>
</feature>
<evidence type="ECO:0000256" key="1">
    <source>
        <dbReference type="ARBA" id="ARBA00004651"/>
    </source>
</evidence>
<dbReference type="PANTHER" id="PTHR30472:SF24">
    <property type="entry name" value="FERRIC ENTEROBACTIN TRANSPORT SYSTEM PERMEASE PROTEIN FEPG"/>
    <property type="match status" value="1"/>
</dbReference>
<feature type="transmembrane region" description="Helical" evidence="8">
    <location>
        <begin position="178"/>
        <end position="201"/>
    </location>
</feature>
<gene>
    <name evidence="9" type="ORF">ACFQ34_00465</name>
</gene>
<evidence type="ECO:0000256" key="4">
    <source>
        <dbReference type="ARBA" id="ARBA00022475"/>
    </source>
</evidence>
<evidence type="ECO:0000313" key="9">
    <source>
        <dbReference type="EMBL" id="MFD1231748.1"/>
    </source>
</evidence>